<accession>A0A1N6S5F6</accession>
<organism evidence="2 3">
    <name type="scientific">Solilutibacter tolerans</name>
    <dbReference type="NCBI Taxonomy" id="1604334"/>
    <lineage>
        <taxon>Bacteria</taxon>
        <taxon>Pseudomonadati</taxon>
        <taxon>Pseudomonadota</taxon>
        <taxon>Gammaproteobacteria</taxon>
        <taxon>Lysobacterales</taxon>
        <taxon>Lysobacteraceae</taxon>
        <taxon>Solilutibacter</taxon>
    </lineage>
</organism>
<dbReference type="SUPFAM" id="SSF88697">
    <property type="entry name" value="PUA domain-like"/>
    <property type="match status" value="1"/>
</dbReference>
<evidence type="ECO:0000259" key="1">
    <source>
        <dbReference type="Pfam" id="PF04266"/>
    </source>
</evidence>
<gene>
    <name evidence="2" type="ORF">SAMN05421546_1187</name>
</gene>
<dbReference type="InterPro" id="IPR007374">
    <property type="entry name" value="ASCH_domain"/>
</dbReference>
<dbReference type="InterPro" id="IPR015947">
    <property type="entry name" value="PUA-like_sf"/>
</dbReference>
<dbReference type="Pfam" id="PF04266">
    <property type="entry name" value="ASCH"/>
    <property type="match status" value="1"/>
</dbReference>
<reference evidence="3" key="1">
    <citation type="submission" date="2017-01" db="EMBL/GenBank/DDBJ databases">
        <authorList>
            <person name="Varghese N."/>
            <person name="Submissions S."/>
        </authorList>
    </citation>
    <scope>NUCLEOTIDE SEQUENCE [LARGE SCALE GENOMIC DNA]</scope>
    <source>
        <strain evidence="3">UM1</strain>
    </source>
</reference>
<keyword evidence="3" id="KW-1185">Reference proteome</keyword>
<evidence type="ECO:0000313" key="3">
    <source>
        <dbReference type="Proteomes" id="UP000241788"/>
    </source>
</evidence>
<evidence type="ECO:0000313" key="2">
    <source>
        <dbReference type="EMBL" id="SIQ36270.1"/>
    </source>
</evidence>
<proteinExistence type="predicted"/>
<dbReference type="AlphaFoldDB" id="A0A1N6S5F6"/>
<dbReference type="Gene3D" id="2.30.130.30">
    <property type="entry name" value="Hypothetical protein"/>
    <property type="match status" value="1"/>
</dbReference>
<name>A0A1N6S5F6_9GAMM</name>
<dbReference type="EMBL" id="FTLW01000002">
    <property type="protein sequence ID" value="SIQ36270.1"/>
    <property type="molecule type" value="Genomic_DNA"/>
</dbReference>
<protein>
    <submittedName>
        <fullName evidence="2">ASCH domain-containing protein</fullName>
    </submittedName>
</protein>
<dbReference type="Proteomes" id="UP000241788">
    <property type="component" value="Unassembled WGS sequence"/>
</dbReference>
<dbReference type="OrthoDB" id="9800901at2"/>
<dbReference type="RefSeq" id="WP_083688268.1">
    <property type="nucleotide sequence ID" value="NZ_FTLW01000002.1"/>
</dbReference>
<sequence>MKGLIIDEPWISLILAGKKDWEMRSRPTQVRGPIALIRKGSGQVVGTANVTGNHGPLGLEELLSNASRHCVPMVEFESGRAMKWTTAWQLELATPLAVPVSYKHPSGAVIWVNLDPDVAVAIQAQRASGSTYSEVAGEPRVSPRARADEHTAKSANTAAKAMANRDVEAARTTVGKLVRVAKDGSWFGPHVGRGGVFQIGEKGAEFRVSGYEAALAQLRTMSPPRWRRPNEKGNWGIVSGVDWMVPPA</sequence>
<feature type="domain" description="ASCH" evidence="1">
    <location>
        <begin position="5"/>
        <end position="52"/>
    </location>
</feature>